<accession>A0A0D0CQA7</accession>
<dbReference type="HOGENOM" id="CLU_2264575_0_0_1"/>
<proteinExistence type="predicted"/>
<gene>
    <name evidence="1" type="ORF">PAXRUDRAFT_834958</name>
</gene>
<dbReference type="Proteomes" id="UP000054538">
    <property type="component" value="Unassembled WGS sequence"/>
</dbReference>
<keyword evidence="2" id="KW-1185">Reference proteome</keyword>
<name>A0A0D0CQA7_9AGAM</name>
<sequence>MAKTRRLHDTLEATTTRSNMRHILTALPSKLGLTQGSRGDPPLQTFSTTRLMEFQFKYTIDRIYLRAGASSSTGVQVGFGVAFREFGIRSSSHTLAVSSHSPM</sequence>
<organism evidence="1 2">
    <name type="scientific">Paxillus rubicundulus Ve08.2h10</name>
    <dbReference type="NCBI Taxonomy" id="930991"/>
    <lineage>
        <taxon>Eukaryota</taxon>
        <taxon>Fungi</taxon>
        <taxon>Dikarya</taxon>
        <taxon>Basidiomycota</taxon>
        <taxon>Agaricomycotina</taxon>
        <taxon>Agaricomycetes</taxon>
        <taxon>Agaricomycetidae</taxon>
        <taxon>Boletales</taxon>
        <taxon>Paxilineae</taxon>
        <taxon>Paxillaceae</taxon>
        <taxon>Paxillus</taxon>
    </lineage>
</organism>
<reference evidence="1 2" key="1">
    <citation type="submission" date="2014-04" db="EMBL/GenBank/DDBJ databases">
        <authorList>
            <consortium name="DOE Joint Genome Institute"/>
            <person name="Kuo A."/>
            <person name="Kohler A."/>
            <person name="Jargeat P."/>
            <person name="Nagy L.G."/>
            <person name="Floudas D."/>
            <person name="Copeland A."/>
            <person name="Barry K.W."/>
            <person name="Cichocki N."/>
            <person name="Veneault-Fourrey C."/>
            <person name="LaButti K."/>
            <person name="Lindquist E.A."/>
            <person name="Lipzen A."/>
            <person name="Lundell T."/>
            <person name="Morin E."/>
            <person name="Murat C."/>
            <person name="Sun H."/>
            <person name="Tunlid A."/>
            <person name="Henrissat B."/>
            <person name="Grigoriev I.V."/>
            <person name="Hibbett D.S."/>
            <person name="Martin F."/>
            <person name="Nordberg H.P."/>
            <person name="Cantor M.N."/>
            <person name="Hua S.X."/>
        </authorList>
    </citation>
    <scope>NUCLEOTIDE SEQUENCE [LARGE SCALE GENOMIC DNA]</scope>
    <source>
        <strain evidence="1 2">Ve08.2h10</strain>
    </source>
</reference>
<reference evidence="2" key="2">
    <citation type="submission" date="2015-01" db="EMBL/GenBank/DDBJ databases">
        <title>Evolutionary Origins and Diversification of the Mycorrhizal Mutualists.</title>
        <authorList>
            <consortium name="DOE Joint Genome Institute"/>
            <consortium name="Mycorrhizal Genomics Consortium"/>
            <person name="Kohler A."/>
            <person name="Kuo A."/>
            <person name="Nagy L.G."/>
            <person name="Floudas D."/>
            <person name="Copeland A."/>
            <person name="Barry K.W."/>
            <person name="Cichocki N."/>
            <person name="Veneault-Fourrey C."/>
            <person name="LaButti K."/>
            <person name="Lindquist E.A."/>
            <person name="Lipzen A."/>
            <person name="Lundell T."/>
            <person name="Morin E."/>
            <person name="Murat C."/>
            <person name="Riley R."/>
            <person name="Ohm R."/>
            <person name="Sun H."/>
            <person name="Tunlid A."/>
            <person name="Henrissat B."/>
            <person name="Grigoriev I.V."/>
            <person name="Hibbett D.S."/>
            <person name="Martin F."/>
        </authorList>
    </citation>
    <scope>NUCLEOTIDE SEQUENCE [LARGE SCALE GENOMIC DNA]</scope>
    <source>
        <strain evidence="2">Ve08.2h10</strain>
    </source>
</reference>
<evidence type="ECO:0000313" key="2">
    <source>
        <dbReference type="Proteomes" id="UP000054538"/>
    </source>
</evidence>
<dbReference type="AlphaFoldDB" id="A0A0D0CQA7"/>
<dbReference type="InParanoid" id="A0A0D0CQA7"/>
<dbReference type="EMBL" id="KN826939">
    <property type="protein sequence ID" value="KIK77543.1"/>
    <property type="molecule type" value="Genomic_DNA"/>
</dbReference>
<protein>
    <submittedName>
        <fullName evidence="1">Uncharacterized protein</fullName>
    </submittedName>
</protein>
<evidence type="ECO:0000313" key="1">
    <source>
        <dbReference type="EMBL" id="KIK77543.1"/>
    </source>
</evidence>